<proteinExistence type="predicted"/>
<gene>
    <name evidence="2" type="ORF">NNL38_18055</name>
</gene>
<dbReference type="EMBL" id="CP101509">
    <property type="protein sequence ID" value="UTV30480.1"/>
    <property type="molecule type" value="Genomic_DNA"/>
</dbReference>
<name>A0ABY5GMZ9_9GAMM</name>
<dbReference type="CDD" id="cd03140">
    <property type="entry name" value="GATase1_PfpI_3"/>
    <property type="match status" value="1"/>
</dbReference>
<dbReference type="PANTHER" id="PTHR48094">
    <property type="entry name" value="PROTEIN/NUCLEIC ACID DEGLYCASE DJ-1-RELATED"/>
    <property type="match status" value="1"/>
</dbReference>
<dbReference type="InterPro" id="IPR002818">
    <property type="entry name" value="DJ-1/PfpI"/>
</dbReference>
<dbReference type="Gene3D" id="3.40.50.880">
    <property type="match status" value="1"/>
</dbReference>
<protein>
    <submittedName>
        <fullName evidence="2">Glutamine amidotransferase</fullName>
    </submittedName>
</protein>
<keyword evidence="3" id="KW-1185">Reference proteome</keyword>
<reference evidence="2" key="1">
    <citation type="submission" date="2022-07" db="EMBL/GenBank/DDBJ databases">
        <title>Genome sequencing of Photobacterium atrarenae GJH2-4.</title>
        <authorList>
            <person name="Park S.-J."/>
        </authorList>
    </citation>
    <scope>NUCLEOTIDE SEQUENCE</scope>
    <source>
        <strain evidence="2">GJH2-4</strain>
    </source>
</reference>
<keyword evidence="2" id="KW-0315">Glutamine amidotransferase</keyword>
<feature type="domain" description="DJ-1/PfpI" evidence="1">
    <location>
        <begin position="6"/>
        <end position="172"/>
    </location>
</feature>
<dbReference type="Proteomes" id="UP001057998">
    <property type="component" value="Chromosome 2"/>
</dbReference>
<organism evidence="2 3">
    <name type="scientific">Photobacterium atrarenae</name>
    <dbReference type="NCBI Taxonomy" id="865757"/>
    <lineage>
        <taxon>Bacteria</taxon>
        <taxon>Pseudomonadati</taxon>
        <taxon>Pseudomonadota</taxon>
        <taxon>Gammaproteobacteria</taxon>
        <taxon>Vibrionales</taxon>
        <taxon>Vibrionaceae</taxon>
        <taxon>Photobacterium</taxon>
    </lineage>
</organism>
<dbReference type="PANTHER" id="PTHR48094:SF19">
    <property type="entry name" value="DJ-1_PFPI DOMAIN-CONTAINING PROTEIN"/>
    <property type="match status" value="1"/>
</dbReference>
<evidence type="ECO:0000313" key="3">
    <source>
        <dbReference type="Proteomes" id="UP001057998"/>
    </source>
</evidence>
<sequence length="213" mass="22758">MERQTVHLAVYDTMADWEYGYAIAHIQSPEFQKVPGCYEVKTVGATLAPVTTKGGVRIVPDITLAQLVPESSALLILPGADSAATGGIADFAEMAARFLAAEKPVAAICGATAALAQQGLLDKRAHTSNAPEFLAMTGYQGSSRYVDQPAITDGNVITASGVAPIAFAAEIFRILDLYDESTLDAWWQLFAKQDPAGFYALMQDQEQAQEQAQ</sequence>
<evidence type="ECO:0000313" key="2">
    <source>
        <dbReference type="EMBL" id="UTV30480.1"/>
    </source>
</evidence>
<dbReference type="RefSeq" id="WP_255391839.1">
    <property type="nucleotide sequence ID" value="NZ_CP101509.1"/>
</dbReference>
<accession>A0ABY5GMZ9</accession>
<dbReference type="Pfam" id="PF01965">
    <property type="entry name" value="DJ-1_PfpI"/>
    <property type="match status" value="1"/>
</dbReference>
<dbReference type="InterPro" id="IPR050325">
    <property type="entry name" value="Prot/Nucl_acid_deglycase"/>
</dbReference>
<dbReference type="InterPro" id="IPR029062">
    <property type="entry name" value="Class_I_gatase-like"/>
</dbReference>
<evidence type="ECO:0000259" key="1">
    <source>
        <dbReference type="Pfam" id="PF01965"/>
    </source>
</evidence>
<dbReference type="SUPFAM" id="SSF52317">
    <property type="entry name" value="Class I glutamine amidotransferase-like"/>
    <property type="match status" value="1"/>
</dbReference>